<gene>
    <name evidence="1" type="ORF">LKD22_06045</name>
</gene>
<dbReference type="EMBL" id="JAJEPX010000013">
    <property type="protein sequence ID" value="MCC2176685.1"/>
    <property type="molecule type" value="Genomic_DNA"/>
</dbReference>
<name>A0AAW4W6D0_9FIRM</name>
<dbReference type="Proteomes" id="UP001298753">
    <property type="component" value="Unassembled WGS sequence"/>
</dbReference>
<proteinExistence type="predicted"/>
<reference evidence="1 2" key="1">
    <citation type="submission" date="2021-10" db="EMBL/GenBank/DDBJ databases">
        <title>Anaerobic single-cell dispensing facilitates the cultivation of human gut bacteria.</title>
        <authorList>
            <person name="Afrizal A."/>
        </authorList>
    </citation>
    <scope>NUCLEOTIDE SEQUENCE [LARGE SCALE GENOMIC DNA]</scope>
    <source>
        <strain evidence="1 2">CLA-AA-H270</strain>
    </source>
</reference>
<protein>
    <submittedName>
        <fullName evidence="1">Uncharacterized protein</fullName>
    </submittedName>
</protein>
<accession>A0AAW4W6D0</accession>
<dbReference type="GeneID" id="98659919"/>
<sequence length="47" mass="5357">MWTKKKESDILSQMASDARVSDAAKCEIKPVLQPQARKIGVKTEKRR</sequence>
<organism evidence="1 2">
    <name type="scientific">Agathobaculum butyriciproducens</name>
    <dbReference type="NCBI Taxonomy" id="1628085"/>
    <lineage>
        <taxon>Bacteria</taxon>
        <taxon>Bacillati</taxon>
        <taxon>Bacillota</taxon>
        <taxon>Clostridia</taxon>
        <taxon>Eubacteriales</taxon>
        <taxon>Butyricicoccaceae</taxon>
        <taxon>Agathobaculum</taxon>
    </lineage>
</organism>
<keyword evidence="2" id="KW-1185">Reference proteome</keyword>
<dbReference type="RefSeq" id="WP_195386862.1">
    <property type="nucleotide sequence ID" value="NZ_JAJCKJ010000012.1"/>
</dbReference>
<dbReference type="AlphaFoldDB" id="A0AAW4W6D0"/>
<evidence type="ECO:0000313" key="2">
    <source>
        <dbReference type="Proteomes" id="UP001298753"/>
    </source>
</evidence>
<comment type="caution">
    <text evidence="1">The sequence shown here is derived from an EMBL/GenBank/DDBJ whole genome shotgun (WGS) entry which is preliminary data.</text>
</comment>
<evidence type="ECO:0000313" key="1">
    <source>
        <dbReference type="EMBL" id="MCC2176685.1"/>
    </source>
</evidence>